<dbReference type="eggNOG" id="COG0631">
    <property type="taxonomic scope" value="Bacteria"/>
</dbReference>
<evidence type="ECO:0000256" key="1">
    <source>
        <dbReference type="SAM" id="MobiDB-lite"/>
    </source>
</evidence>
<feature type="region of interest" description="Disordered" evidence="1">
    <location>
        <begin position="278"/>
        <end position="314"/>
    </location>
</feature>
<reference evidence="3 4" key="1">
    <citation type="journal article" date="2011" name="J. Bacteriol.">
        <title>Draft genome sequence of the anoxygenic filamentous phototrophic bacterium Oscillochloris trichoides subsp. DG-6.</title>
        <authorList>
            <person name="Kuznetsov B.B."/>
            <person name="Ivanovsky R.N."/>
            <person name="Keppen O.I."/>
            <person name="Sukhacheva M.V."/>
            <person name="Bumazhkin B.K."/>
            <person name="Patutina E.O."/>
            <person name="Beletsky A.V."/>
            <person name="Mardanov A.V."/>
            <person name="Baslerov R.V."/>
            <person name="Panteleeva A.N."/>
            <person name="Kolganova T.V."/>
            <person name="Ravin N.V."/>
            <person name="Skryabin K.G."/>
        </authorList>
    </citation>
    <scope>NUCLEOTIDE SEQUENCE [LARGE SCALE GENOMIC DNA]</scope>
    <source>
        <strain evidence="3 4">DG-6</strain>
    </source>
</reference>
<accession>E1IHZ9</accession>
<dbReference type="SUPFAM" id="SSF81606">
    <property type="entry name" value="PP2C-like"/>
    <property type="match status" value="1"/>
</dbReference>
<gene>
    <name evidence="3" type="ORF">OSCT_2950</name>
</gene>
<feature type="region of interest" description="Disordered" evidence="1">
    <location>
        <begin position="325"/>
        <end position="344"/>
    </location>
</feature>
<dbReference type="HOGENOM" id="CLU_331707_0_0_0"/>
<dbReference type="Proteomes" id="UP000054010">
    <property type="component" value="Unassembled WGS sequence"/>
</dbReference>
<keyword evidence="2" id="KW-1133">Transmembrane helix</keyword>
<keyword evidence="4" id="KW-1185">Reference proteome</keyword>
<dbReference type="STRING" id="765420.OSCT_2950"/>
<comment type="caution">
    <text evidence="3">The sequence shown here is derived from an EMBL/GenBank/DDBJ whole genome shotgun (WGS) entry which is preliminary data.</text>
</comment>
<proteinExistence type="predicted"/>
<dbReference type="InterPro" id="IPR036457">
    <property type="entry name" value="PPM-type-like_dom_sf"/>
</dbReference>
<name>E1IHZ9_9CHLR</name>
<evidence type="ECO:0000313" key="4">
    <source>
        <dbReference type="Proteomes" id="UP000054010"/>
    </source>
</evidence>
<keyword evidence="2" id="KW-0472">Membrane</keyword>
<evidence type="ECO:0008006" key="5">
    <source>
        <dbReference type="Google" id="ProtNLM"/>
    </source>
</evidence>
<dbReference type="EMBL" id="ADVR01000121">
    <property type="protein sequence ID" value="EFO79204.1"/>
    <property type="molecule type" value="Genomic_DNA"/>
</dbReference>
<feature type="transmembrane region" description="Helical" evidence="2">
    <location>
        <begin position="433"/>
        <end position="453"/>
    </location>
</feature>
<dbReference type="AlphaFoldDB" id="E1IHZ9"/>
<protein>
    <recommendedName>
        <fullName evidence="5">PPM-type phosphatase domain-containing protein</fullName>
    </recommendedName>
</protein>
<dbReference type="SUPFAM" id="SSF63829">
    <property type="entry name" value="Calcium-dependent phosphotriesterase"/>
    <property type="match status" value="1"/>
</dbReference>
<feature type="region of interest" description="Disordered" evidence="1">
    <location>
        <begin position="833"/>
        <end position="854"/>
    </location>
</feature>
<organism evidence="3 4">
    <name type="scientific">Oscillochloris trichoides DG-6</name>
    <dbReference type="NCBI Taxonomy" id="765420"/>
    <lineage>
        <taxon>Bacteria</taxon>
        <taxon>Bacillati</taxon>
        <taxon>Chloroflexota</taxon>
        <taxon>Chloroflexia</taxon>
        <taxon>Chloroflexales</taxon>
        <taxon>Chloroflexineae</taxon>
        <taxon>Oscillochloridaceae</taxon>
        <taxon>Oscillochloris</taxon>
    </lineage>
</organism>
<evidence type="ECO:0000313" key="3">
    <source>
        <dbReference type="EMBL" id="EFO79204.1"/>
    </source>
</evidence>
<keyword evidence="2" id="KW-0812">Transmembrane</keyword>
<sequence>MALIMQKLESRVRQISLVDGNVQSSSDLISITIPSSPLAPQAPKGSLYILVEPDTLVSHSRQACLLALRTIQRAFYDETTSSITAAMRRAIASANKVVYEENIPQPAGQRATVGLTMAVIKDADLYVAQVQPAQAYVLSQGALRAFPAHPSWDPAHVSVAPFNRAGALGASLFIEPEFYRCTMRAGETLILTSSGFSPLLTRSETNQILRWRDPEASGERLLQIAAQHQLLDAYALVVSLEAQRMAAIQAEASAPAIAPQAAPFWAGWLKRWRPVADSAPPVAPVPPRPDPLTTLPPPSPYSTNPIARPAPLDIGEDLGTRYARTQQERSRENPDSELPPSTFLGEEGYFSTSRRIDLGDGPELAATARPYRTRYEKRPFVDLTWKERLLLPFRLLWLALDEAMRARRVRPLNTPPAILRGQGLSYRRNQINIPWIMLMAMSLLIVILILYGINLTRQNDQELALEYITAAETRLATVREATSETVALDALELARQAIDEVRASSVVTDTNPTLWLRYQEIQREYERALAAVQRVTFLDSPTILSTHPIPDGSFMGLVVPPSSTTITDPYQLEIMNYIYTLDAERANTPLYRIPRDGGPPETYLQPSTQIGETIVGPMRAALWRIDQVVAVDQAPEGFGYYFRNRDQWNYSKLGGSEIWQVRDQLRIAEYDGNLYVWGAVPNEVLKFNSGSYGDTPEYWLDPASLADVDLSNVVDMAVDGAIYLLKSNGGVLVFSQGRLVSEIKPEAITPPITDATRLFITNDGFGGGAIFIVEPVNGRIIQMDKVTGRIIQQMRMRTDSDYQLNQLSDIVVVANGPRTLIYMVNGNQILRTDLPAPPRPFREETSTPTPAVQP</sequence>
<dbReference type="Gene3D" id="3.60.40.10">
    <property type="entry name" value="PPM-type phosphatase domain"/>
    <property type="match status" value="1"/>
</dbReference>
<feature type="compositionally biased region" description="Pro residues" evidence="1">
    <location>
        <begin position="281"/>
        <end position="300"/>
    </location>
</feature>
<evidence type="ECO:0000256" key="2">
    <source>
        <dbReference type="SAM" id="Phobius"/>
    </source>
</evidence>